<feature type="compositionally biased region" description="Polar residues" evidence="1">
    <location>
        <begin position="395"/>
        <end position="411"/>
    </location>
</feature>
<feature type="transmembrane region" description="Helical" evidence="2">
    <location>
        <begin position="500"/>
        <end position="521"/>
    </location>
</feature>
<feature type="region of interest" description="Disordered" evidence="1">
    <location>
        <begin position="323"/>
        <end position="377"/>
    </location>
</feature>
<dbReference type="EMBL" id="JBHFQA010000022">
    <property type="protein sequence ID" value="KAL2079137.1"/>
    <property type="molecule type" value="Genomic_DNA"/>
</dbReference>
<keyword evidence="2" id="KW-1133">Transmembrane helix</keyword>
<dbReference type="PANTHER" id="PTHR45828:SF51">
    <property type="entry name" value="REELIN DOMAIN-CONTAINING PROTEIN 1"/>
    <property type="match status" value="1"/>
</dbReference>
<dbReference type="AlphaFoldDB" id="A0ABD1IWD2"/>
<dbReference type="PROSITE" id="PS51019">
    <property type="entry name" value="REELIN"/>
    <property type="match status" value="1"/>
</dbReference>
<dbReference type="Proteomes" id="UP001591681">
    <property type="component" value="Unassembled WGS sequence"/>
</dbReference>
<dbReference type="Gene3D" id="2.60.40.4060">
    <property type="entry name" value="Reeler domain"/>
    <property type="match status" value="1"/>
</dbReference>
<evidence type="ECO:0000256" key="1">
    <source>
        <dbReference type="SAM" id="MobiDB-lite"/>
    </source>
</evidence>
<evidence type="ECO:0000313" key="4">
    <source>
        <dbReference type="EMBL" id="KAL2079137.1"/>
    </source>
</evidence>
<name>A0ABD1IWD2_9TELE</name>
<keyword evidence="2" id="KW-0472">Membrane</keyword>
<reference evidence="4 5" key="1">
    <citation type="submission" date="2024-09" db="EMBL/GenBank/DDBJ databases">
        <title>A chromosome-level genome assembly of Gray's grenadier anchovy, Coilia grayii.</title>
        <authorList>
            <person name="Fu Z."/>
        </authorList>
    </citation>
    <scope>NUCLEOTIDE SEQUENCE [LARGE SCALE GENOMIC DNA]</scope>
    <source>
        <strain evidence="4">G4</strain>
        <tissue evidence="4">Muscle</tissue>
    </source>
</reference>
<organism evidence="4 5">
    <name type="scientific">Coilia grayii</name>
    <name type="common">Gray's grenadier anchovy</name>
    <dbReference type="NCBI Taxonomy" id="363190"/>
    <lineage>
        <taxon>Eukaryota</taxon>
        <taxon>Metazoa</taxon>
        <taxon>Chordata</taxon>
        <taxon>Craniata</taxon>
        <taxon>Vertebrata</taxon>
        <taxon>Euteleostomi</taxon>
        <taxon>Actinopterygii</taxon>
        <taxon>Neopterygii</taxon>
        <taxon>Teleostei</taxon>
        <taxon>Clupei</taxon>
        <taxon>Clupeiformes</taxon>
        <taxon>Clupeoidei</taxon>
        <taxon>Engraulidae</taxon>
        <taxon>Coilinae</taxon>
        <taxon>Coilia</taxon>
    </lineage>
</organism>
<evidence type="ECO:0000256" key="2">
    <source>
        <dbReference type="SAM" id="Phobius"/>
    </source>
</evidence>
<dbReference type="PANTHER" id="PTHR45828">
    <property type="entry name" value="CYTOCHROME B561/FERRIC REDUCTASE TRANSMEMBRANE"/>
    <property type="match status" value="1"/>
</dbReference>
<gene>
    <name evidence="4" type="ORF">ACEWY4_024881</name>
</gene>
<evidence type="ECO:0000313" key="5">
    <source>
        <dbReference type="Proteomes" id="UP001591681"/>
    </source>
</evidence>
<dbReference type="InterPro" id="IPR051237">
    <property type="entry name" value="Ferric-chelate_Red/DefProt"/>
</dbReference>
<feature type="compositionally biased region" description="Polar residues" evidence="1">
    <location>
        <begin position="358"/>
        <end position="377"/>
    </location>
</feature>
<sequence length="595" mass="64695">MVTLGVSKRQCCECVVWRVCVSVCVSVCVLSGCATGFSHGAMSSSCRDLKPGHVGAQHTHQPHTHAAFTLHPSRAEYLPHQTLTVTLRSARPFMGFMLQARSVQGDRVLGDHMLGDRVLGDRVLGGRVLGEFLWPPPGTQRMGCTREGDTLTHSDKQLKRNMSFTWRAPAQPSGDVRFYITVVQSYFIYWSRIQSAVVHDGTRSLLGMINSTAAMTSNSQNKLQTTSLYSPTVSSVTDRPKAQAFTTPATATLPSTSTFGTWDHRHTTRFSHTMSQELNTTRYTSPHITHLTAGEPINTQSSPSFTSDIQTTVNTNLNVIERFTKPGHPFGTQATKPTPTREKYSSAQPTLGVAPESPTGSPSTGYTLSKQTYTRHPNTPARLLTHTLFDNKFSPTTKTQALSRSDTSPSHSVSPVLDPSPAPLLSLPDPLTPPIASPSPSPPPPPPPPPPAYRHPNQSAVPPVPPAAPGISGRPATEGGRPRDGDGDRVPRHRASARELGLLLGCSAGLGVLLTLALRCLQRRCCRKRSEVCLSERSRRWEERGEHHGVIHVQEYGGDDDGRGGGGELVQVRRIRQNSLLLLQTEYNLITPPGN</sequence>
<dbReference type="Pfam" id="PF02014">
    <property type="entry name" value="Reeler"/>
    <property type="match status" value="1"/>
</dbReference>
<protein>
    <recommendedName>
        <fullName evidence="3">Reelin domain-containing protein</fullName>
    </recommendedName>
</protein>
<feature type="domain" description="Reelin" evidence="3">
    <location>
        <begin position="31"/>
        <end position="214"/>
    </location>
</feature>
<keyword evidence="2" id="KW-0812">Transmembrane</keyword>
<feature type="compositionally biased region" description="Pro residues" evidence="1">
    <location>
        <begin position="430"/>
        <end position="453"/>
    </location>
</feature>
<feature type="compositionally biased region" description="Basic and acidic residues" evidence="1">
    <location>
        <begin position="480"/>
        <end position="490"/>
    </location>
</feature>
<proteinExistence type="predicted"/>
<dbReference type="InterPro" id="IPR002861">
    <property type="entry name" value="Reeler_dom"/>
</dbReference>
<accession>A0ABD1IWD2</accession>
<feature type="compositionally biased region" description="Low complexity" evidence="1">
    <location>
        <begin position="412"/>
        <end position="429"/>
    </location>
</feature>
<dbReference type="CDD" id="cd08544">
    <property type="entry name" value="Reeler"/>
    <property type="match status" value="1"/>
</dbReference>
<feature type="region of interest" description="Disordered" evidence="1">
    <location>
        <begin position="395"/>
        <end position="492"/>
    </location>
</feature>
<evidence type="ECO:0000259" key="3">
    <source>
        <dbReference type="PROSITE" id="PS51019"/>
    </source>
</evidence>
<comment type="caution">
    <text evidence="4">The sequence shown here is derived from an EMBL/GenBank/DDBJ whole genome shotgun (WGS) entry which is preliminary data.</text>
</comment>
<dbReference type="InterPro" id="IPR042307">
    <property type="entry name" value="Reeler_sf"/>
</dbReference>
<keyword evidence="5" id="KW-1185">Reference proteome</keyword>